<name>A0AA89AUT3_9ASTE</name>
<sequence length="442" mass="48699">MRPRPPGIVPMRPPNIALASSLSLTPMRPSSKAPGRLTVVCVHAVANSEDLKINGLKPWAQTELNRRRVNNLNEANIAANSLLDYNSEPQRPLQRGNLSRTNSGKKPGGQALNQSWGGKSSWTSNSSTQQKSGIRFKAKSDASTSGEVNKPPFRGKQSGSQSGKPPTDEQPDTQDYEEKDAVGAFPQWCNAMTTQIENPREDLSGEKPKDRPPKKNGDIPGKGLMFLDIKVNGKAIRAMMDTGATHNYIFSTEVKRLGLTLEKGYGWVKAINSAAQLVAGIARSVWIKVGPYEGRTNFSVVIMEDFKLILVLEFLRDTKTTMMSCTKSLAMLGSKPNVIPTISPRAGECSISALWLNKGLKRDKTIYLAMLRWDKIEELSGPLPVEVKVILNEFKDVMPDELPKKLPPRGAIDHEIELVPGTKPPARAPYRMSQPELVELRK</sequence>
<reference evidence="2" key="1">
    <citation type="submission" date="2022-12" db="EMBL/GenBank/DDBJ databases">
        <title>Draft genome assemblies for two species of Escallonia (Escalloniales).</title>
        <authorList>
            <person name="Chanderbali A."/>
            <person name="Dervinis C."/>
            <person name="Anghel I."/>
            <person name="Soltis D."/>
            <person name="Soltis P."/>
            <person name="Zapata F."/>
        </authorList>
    </citation>
    <scope>NUCLEOTIDE SEQUENCE</scope>
    <source>
        <strain evidence="2">UCBG64.0493</strain>
        <tissue evidence="2">Leaf</tissue>
    </source>
</reference>
<proteinExistence type="predicted"/>
<organism evidence="2 3">
    <name type="scientific">Escallonia herrerae</name>
    <dbReference type="NCBI Taxonomy" id="1293975"/>
    <lineage>
        <taxon>Eukaryota</taxon>
        <taxon>Viridiplantae</taxon>
        <taxon>Streptophyta</taxon>
        <taxon>Embryophyta</taxon>
        <taxon>Tracheophyta</taxon>
        <taxon>Spermatophyta</taxon>
        <taxon>Magnoliopsida</taxon>
        <taxon>eudicotyledons</taxon>
        <taxon>Gunneridae</taxon>
        <taxon>Pentapetalae</taxon>
        <taxon>asterids</taxon>
        <taxon>campanulids</taxon>
        <taxon>Escalloniales</taxon>
        <taxon>Escalloniaceae</taxon>
        <taxon>Escallonia</taxon>
    </lineage>
</organism>
<feature type="region of interest" description="Disordered" evidence="1">
    <location>
        <begin position="196"/>
        <end position="221"/>
    </location>
</feature>
<accession>A0AA89AUT3</accession>
<evidence type="ECO:0000256" key="1">
    <source>
        <dbReference type="SAM" id="MobiDB-lite"/>
    </source>
</evidence>
<dbReference type="InterPro" id="IPR021109">
    <property type="entry name" value="Peptidase_aspartic_dom_sf"/>
</dbReference>
<dbReference type="SUPFAM" id="SSF50630">
    <property type="entry name" value="Acid proteases"/>
    <property type="match status" value="1"/>
</dbReference>
<dbReference type="Pfam" id="PF13650">
    <property type="entry name" value="Asp_protease_2"/>
    <property type="match status" value="1"/>
</dbReference>
<dbReference type="EMBL" id="JAVXUP010001093">
    <property type="protein sequence ID" value="KAK3016037.1"/>
    <property type="molecule type" value="Genomic_DNA"/>
</dbReference>
<keyword evidence="3" id="KW-1185">Reference proteome</keyword>
<evidence type="ECO:0008006" key="4">
    <source>
        <dbReference type="Google" id="ProtNLM"/>
    </source>
</evidence>
<evidence type="ECO:0000313" key="3">
    <source>
        <dbReference type="Proteomes" id="UP001188597"/>
    </source>
</evidence>
<dbReference type="Proteomes" id="UP001188597">
    <property type="component" value="Unassembled WGS sequence"/>
</dbReference>
<comment type="caution">
    <text evidence="2">The sequence shown here is derived from an EMBL/GenBank/DDBJ whole genome shotgun (WGS) entry which is preliminary data.</text>
</comment>
<feature type="region of interest" description="Disordered" evidence="1">
    <location>
        <begin position="83"/>
        <end position="175"/>
    </location>
</feature>
<dbReference type="PANTHER" id="PTHR15503">
    <property type="entry name" value="LDOC1 RELATED"/>
    <property type="match status" value="1"/>
</dbReference>
<dbReference type="CDD" id="cd00303">
    <property type="entry name" value="retropepsin_like"/>
    <property type="match status" value="1"/>
</dbReference>
<feature type="compositionally biased region" description="Basic and acidic residues" evidence="1">
    <location>
        <begin position="198"/>
        <end position="217"/>
    </location>
</feature>
<evidence type="ECO:0000313" key="2">
    <source>
        <dbReference type="EMBL" id="KAK3016037.1"/>
    </source>
</evidence>
<feature type="compositionally biased region" description="Polar residues" evidence="1">
    <location>
        <begin position="111"/>
        <end position="132"/>
    </location>
</feature>
<dbReference type="InterPro" id="IPR032567">
    <property type="entry name" value="RTL1-rel"/>
</dbReference>
<feature type="region of interest" description="Disordered" evidence="1">
    <location>
        <begin position="421"/>
        <end position="442"/>
    </location>
</feature>
<dbReference type="PANTHER" id="PTHR15503:SF45">
    <property type="entry name" value="RNA-DIRECTED DNA POLYMERASE HOMOLOG"/>
    <property type="match status" value="1"/>
</dbReference>
<dbReference type="Gene3D" id="2.40.70.10">
    <property type="entry name" value="Acid Proteases"/>
    <property type="match status" value="1"/>
</dbReference>
<gene>
    <name evidence="2" type="ORF">RJ639_005297</name>
</gene>
<dbReference type="AlphaFoldDB" id="A0AA89AUT3"/>
<protein>
    <recommendedName>
        <fullName evidence="4">Gag-asp_proteas domain-containing protein</fullName>
    </recommendedName>
</protein>